<accession>A0ABS2MBL9</accession>
<feature type="transmembrane region" description="Helical" evidence="1">
    <location>
        <begin position="61"/>
        <end position="85"/>
    </location>
</feature>
<evidence type="ECO:0000313" key="3">
    <source>
        <dbReference type="Proteomes" id="UP000732378"/>
    </source>
</evidence>
<comment type="caution">
    <text evidence="2">The sequence shown here is derived from an EMBL/GenBank/DDBJ whole genome shotgun (WGS) entry which is preliminary data.</text>
</comment>
<keyword evidence="1" id="KW-0472">Membrane</keyword>
<keyword evidence="1" id="KW-0812">Transmembrane</keyword>
<dbReference type="EMBL" id="JAFBBZ010000001">
    <property type="protein sequence ID" value="MBM7508601.1"/>
    <property type="molecule type" value="Genomic_DNA"/>
</dbReference>
<proteinExistence type="predicted"/>
<protein>
    <submittedName>
        <fullName evidence="2">Uncharacterized protein</fullName>
    </submittedName>
</protein>
<keyword evidence="3" id="KW-1185">Reference proteome</keyword>
<evidence type="ECO:0000256" key="1">
    <source>
        <dbReference type="SAM" id="Phobius"/>
    </source>
</evidence>
<organism evidence="2 3">
    <name type="scientific">Nocardioides salarius</name>
    <dbReference type="NCBI Taxonomy" id="374513"/>
    <lineage>
        <taxon>Bacteria</taxon>
        <taxon>Bacillati</taxon>
        <taxon>Actinomycetota</taxon>
        <taxon>Actinomycetes</taxon>
        <taxon>Propionibacteriales</taxon>
        <taxon>Nocardioidaceae</taxon>
        <taxon>Nocardioides</taxon>
    </lineage>
</organism>
<evidence type="ECO:0000313" key="2">
    <source>
        <dbReference type="EMBL" id="MBM7508601.1"/>
    </source>
</evidence>
<reference evidence="2 3" key="1">
    <citation type="submission" date="2021-01" db="EMBL/GenBank/DDBJ databases">
        <title>Sequencing the genomes of 1000 actinobacteria strains.</title>
        <authorList>
            <person name="Klenk H.-P."/>
        </authorList>
    </citation>
    <scope>NUCLEOTIDE SEQUENCE [LARGE SCALE GENOMIC DNA]</scope>
    <source>
        <strain evidence="2 3">DSM 18239</strain>
    </source>
</reference>
<name>A0ABS2MBL9_9ACTN</name>
<keyword evidence="1" id="KW-1133">Transmembrane helix</keyword>
<dbReference type="Proteomes" id="UP000732378">
    <property type="component" value="Unassembled WGS sequence"/>
</dbReference>
<dbReference type="RefSeq" id="WP_193668328.1">
    <property type="nucleotide sequence ID" value="NZ_JACDTV010000004.1"/>
</dbReference>
<sequence length="121" mass="12214">MSSPTGPAPTSYGATAAVATSPRVATGYRIAARVVLGLSALAAVGVVALCVAGATDPGGYAGFWYLFAILLAAPVLVALALLWAARWLRPRAPRASLALACVAAAGMTWLAFGALAVLWPF</sequence>
<gene>
    <name evidence="2" type="ORF">JOE61_002415</name>
</gene>
<feature type="transmembrane region" description="Helical" evidence="1">
    <location>
        <begin position="97"/>
        <end position="119"/>
    </location>
</feature>
<feature type="transmembrane region" description="Helical" evidence="1">
    <location>
        <begin position="30"/>
        <end position="55"/>
    </location>
</feature>